<feature type="transmembrane region" description="Helical" evidence="1">
    <location>
        <begin position="6"/>
        <end position="23"/>
    </location>
</feature>
<dbReference type="Proteomes" id="UP001236652">
    <property type="component" value="Chromosome"/>
</dbReference>
<organism evidence="3 4">
    <name type="scientific">Pontibacillus chungwhensis</name>
    <dbReference type="NCBI Taxonomy" id="265426"/>
    <lineage>
        <taxon>Bacteria</taxon>
        <taxon>Bacillati</taxon>
        <taxon>Bacillota</taxon>
        <taxon>Bacilli</taxon>
        <taxon>Bacillales</taxon>
        <taxon>Bacillaceae</taxon>
        <taxon>Pontibacillus</taxon>
    </lineage>
</organism>
<dbReference type="RefSeq" id="WP_231418958.1">
    <property type="nucleotide sequence ID" value="NZ_CP126446.1"/>
</dbReference>
<keyword evidence="1" id="KW-0812">Transmembrane</keyword>
<accession>A0ABY8UVI8</accession>
<proteinExistence type="predicted"/>
<feature type="domain" description="DUF1468" evidence="2">
    <location>
        <begin position="10"/>
        <end position="143"/>
    </location>
</feature>
<keyword evidence="1" id="KW-0472">Membrane</keyword>
<feature type="transmembrane region" description="Helical" evidence="1">
    <location>
        <begin position="72"/>
        <end position="105"/>
    </location>
</feature>
<dbReference type="EMBL" id="CP126446">
    <property type="protein sequence ID" value="WIF97489.1"/>
    <property type="molecule type" value="Genomic_DNA"/>
</dbReference>
<evidence type="ECO:0000313" key="3">
    <source>
        <dbReference type="EMBL" id="WIF97489.1"/>
    </source>
</evidence>
<gene>
    <name evidence="3" type="ORF">QNI29_17395</name>
</gene>
<keyword evidence="4" id="KW-1185">Reference proteome</keyword>
<dbReference type="Pfam" id="PF07331">
    <property type="entry name" value="TctB"/>
    <property type="match status" value="1"/>
</dbReference>
<feature type="transmembrane region" description="Helical" evidence="1">
    <location>
        <begin position="117"/>
        <end position="138"/>
    </location>
</feature>
<protein>
    <submittedName>
        <fullName evidence="3">Tripartite tricarboxylate transporter TctB family protein</fullName>
    </submittedName>
</protein>
<keyword evidence="1" id="KW-1133">Transmembrane helix</keyword>
<dbReference type="InterPro" id="IPR009936">
    <property type="entry name" value="DUF1468"/>
</dbReference>
<sequence length="154" mass="17585">MRRFNKETVIASVLVFIFSYAYYEARQLSEMSGIFPEVISLISLILSILYLVKSFWIPVTNRPFEGVDKEKIYAVIGGMVLYGIGLWYVGFLITSLFIVTMLVFLLQDEGSKKQKWVKAGTSSTLICGGFYLLFRFVFLVPLPNGQIFYNLFGI</sequence>
<feature type="transmembrane region" description="Helical" evidence="1">
    <location>
        <begin position="35"/>
        <end position="52"/>
    </location>
</feature>
<name>A0ABY8UVI8_9BACI</name>
<evidence type="ECO:0000256" key="1">
    <source>
        <dbReference type="SAM" id="Phobius"/>
    </source>
</evidence>
<evidence type="ECO:0000259" key="2">
    <source>
        <dbReference type="Pfam" id="PF07331"/>
    </source>
</evidence>
<reference evidence="3 4" key="1">
    <citation type="submission" date="2023-05" db="EMBL/GenBank/DDBJ databases">
        <title>Comparative genomics reveals the evidence of polycyclic aromatic hydrocarbons degradation in moderately halophilic genus Pontibacillus.</title>
        <authorList>
            <person name="Yang H."/>
            <person name="Qian Z."/>
        </authorList>
    </citation>
    <scope>NUCLEOTIDE SEQUENCE [LARGE SCALE GENOMIC DNA]</scope>
    <source>
        <strain evidence="4">HN14</strain>
    </source>
</reference>
<evidence type="ECO:0000313" key="4">
    <source>
        <dbReference type="Proteomes" id="UP001236652"/>
    </source>
</evidence>